<gene>
    <name evidence="1" type="ORF">FC84_GL001570</name>
</gene>
<dbReference type="STRING" id="1423738.FC84_GL001570"/>
<protein>
    <submittedName>
        <fullName evidence="1">Uncharacterized protein</fullName>
    </submittedName>
</protein>
<sequence>MMQNEEFAKQLIEFILTSQDVVREPRVYANQVTYAFSDKLVEPEDETLFPPMRLHVVRLQPNFVQKNQKLLNQLFEQTKDTNPQGYQDVWLTSSHLTDRGLYLVEYSFE</sequence>
<accession>A0A0R2BV56</accession>
<organism evidence="1 2">
    <name type="scientific">Lapidilactobacillus dextrinicus DSM 20335</name>
    <dbReference type="NCBI Taxonomy" id="1423738"/>
    <lineage>
        <taxon>Bacteria</taxon>
        <taxon>Bacillati</taxon>
        <taxon>Bacillota</taxon>
        <taxon>Bacilli</taxon>
        <taxon>Lactobacillales</taxon>
        <taxon>Lactobacillaceae</taxon>
        <taxon>Lapidilactobacillus</taxon>
    </lineage>
</organism>
<dbReference type="EMBL" id="AYYK01000004">
    <property type="protein sequence ID" value="KRM79395.1"/>
    <property type="molecule type" value="Genomic_DNA"/>
</dbReference>
<evidence type="ECO:0000313" key="2">
    <source>
        <dbReference type="Proteomes" id="UP000051813"/>
    </source>
</evidence>
<name>A0A0R2BV56_9LACO</name>
<dbReference type="AlphaFoldDB" id="A0A0R2BV56"/>
<evidence type="ECO:0000313" key="1">
    <source>
        <dbReference type="EMBL" id="KRM79395.1"/>
    </source>
</evidence>
<keyword evidence="2" id="KW-1185">Reference proteome</keyword>
<dbReference type="PATRIC" id="fig|1423738.3.peg.1587"/>
<dbReference type="Proteomes" id="UP000051813">
    <property type="component" value="Unassembled WGS sequence"/>
</dbReference>
<proteinExistence type="predicted"/>
<comment type="caution">
    <text evidence="1">The sequence shown here is derived from an EMBL/GenBank/DDBJ whole genome shotgun (WGS) entry which is preliminary data.</text>
</comment>
<reference evidence="1 2" key="1">
    <citation type="journal article" date="2015" name="Genome Announc.">
        <title>Expanding the biotechnology potential of lactobacilli through comparative genomics of 213 strains and associated genera.</title>
        <authorList>
            <person name="Sun Z."/>
            <person name="Harris H.M."/>
            <person name="McCann A."/>
            <person name="Guo C."/>
            <person name="Argimon S."/>
            <person name="Zhang W."/>
            <person name="Yang X."/>
            <person name="Jeffery I.B."/>
            <person name="Cooney J.C."/>
            <person name="Kagawa T.F."/>
            <person name="Liu W."/>
            <person name="Song Y."/>
            <person name="Salvetti E."/>
            <person name="Wrobel A."/>
            <person name="Rasinkangas P."/>
            <person name="Parkhill J."/>
            <person name="Rea M.C."/>
            <person name="O'Sullivan O."/>
            <person name="Ritari J."/>
            <person name="Douillard F.P."/>
            <person name="Paul Ross R."/>
            <person name="Yang R."/>
            <person name="Briner A.E."/>
            <person name="Felis G.E."/>
            <person name="de Vos W.M."/>
            <person name="Barrangou R."/>
            <person name="Klaenhammer T.R."/>
            <person name="Caufield P.W."/>
            <person name="Cui Y."/>
            <person name="Zhang H."/>
            <person name="O'Toole P.W."/>
        </authorList>
    </citation>
    <scope>NUCLEOTIDE SEQUENCE [LARGE SCALE GENOMIC DNA]</scope>
    <source>
        <strain evidence="1 2">DSM 20335</strain>
    </source>
</reference>